<gene>
    <name evidence="8" type="ORF">EXN66_Car019763</name>
</gene>
<dbReference type="PANTHER" id="PTHR31594:SF16">
    <property type="entry name" value="SI:CH211-281L24.3"/>
    <property type="match status" value="1"/>
</dbReference>
<dbReference type="OrthoDB" id="8954335at2759"/>
<dbReference type="Pfam" id="PF00622">
    <property type="entry name" value="SPRY"/>
    <property type="match status" value="1"/>
</dbReference>
<keyword evidence="5" id="KW-0354">Hemolysis</keyword>
<dbReference type="Pfam" id="PF21109">
    <property type="entry name" value="Stonustoxin_helical"/>
    <property type="match status" value="1"/>
</dbReference>
<evidence type="ECO:0000256" key="2">
    <source>
        <dbReference type="ARBA" id="ARBA00006480"/>
    </source>
</evidence>
<dbReference type="EMBL" id="CM015731">
    <property type="protein sequence ID" value="KAF3704075.1"/>
    <property type="molecule type" value="Genomic_DNA"/>
</dbReference>
<dbReference type="InterPro" id="IPR052090">
    <property type="entry name" value="Cytolytic_pore-forming_toxin"/>
</dbReference>
<keyword evidence="6" id="KW-0204">Cytolysis</keyword>
<evidence type="ECO:0000256" key="6">
    <source>
        <dbReference type="ARBA" id="ARBA00022852"/>
    </source>
</evidence>
<dbReference type="Pfam" id="PF18078">
    <property type="entry name" value="Thioredoxin_11"/>
    <property type="match status" value="1"/>
</dbReference>
<sequence>MALNQIAVAALGRPFSLGMLYDARKDELYTGFTLWDKKTINENMSVHSQHSSVFEVTASDSIESKSSLLDIDASLKASFMSGLIQVEGSAKYLNDQKKFKNQSRVTLQYHATTTFEQLSVTHQEAKSLLQTVENDSATHVVTGILYGANAFFVFDSEKLDASSVQNIQGSMQAVIKKIPTFDFEGKVQIKLSDEEKALTNKFSCKFYGDFILESNPATFEDGVKTYIQLPKLLGQKQEIAVPLKVWLTPLKKLDVVAVEVKGGISIGLVRKAEKALEDIRQIEMRCNDCLEEKVLENVPQVYKKLKYFQTLCKDFTSTLQQTMAKTFPLIRAGEEDDASVEKLFDDREKSPFSYDNLNNVMTDKEREISAIRSCVDIMGGTKAKMVPNQSEMMKEIHNSTIDHALCFVFTSVERTDPNLDQLANYLYGHGSHNGENPTPPTQDQWYNTEETLIRMREKAKAFREFAINLKNNSRITFLVAAVPNKKYKGATIYHYKDGVLITEDFSKPNIPDVNTVTDRRDLIWYACDLTLDPKTASNWLTLSEGNKKATCGKAQSYPDIPEWFDPRPQVLCAQGLMGLHYWEVEWSKCYKNDVGVAVTYQRIERKGEKKESGLGSNEISWYFGEKEGLSAWHNGQVWNGPVPPTGCKRVGVFLNWPAGTLSFYDVTSRSLRHLYTFNNKFTEAVYPGFWVWFMSNYASLCSIC</sequence>
<comment type="subcellular location">
    <subcellularLocation>
        <location evidence="1">Secreted</location>
    </subcellularLocation>
</comment>
<dbReference type="SMART" id="SM00449">
    <property type="entry name" value="SPRY"/>
    <property type="match status" value="1"/>
</dbReference>
<keyword evidence="9" id="KW-1185">Reference proteome</keyword>
<dbReference type="GO" id="GO:0031640">
    <property type="term" value="P:killing of cells of another organism"/>
    <property type="evidence" value="ECO:0007669"/>
    <property type="project" value="UniProtKB-KW"/>
</dbReference>
<name>A0A6G1QNE5_CHAAH</name>
<reference evidence="9" key="2">
    <citation type="submission" date="2019-02" db="EMBL/GenBank/DDBJ databases">
        <title>Opniocepnalus argus Var Kimnra genome.</title>
        <authorList>
            <person name="Zhou C."/>
            <person name="Xiao S."/>
        </authorList>
    </citation>
    <scope>NUCLEOTIDE SEQUENCE [LARGE SCALE GENOMIC DNA]</scope>
</reference>
<dbReference type="PROSITE" id="PS50188">
    <property type="entry name" value="B302_SPRY"/>
    <property type="match status" value="1"/>
</dbReference>
<dbReference type="InterPro" id="IPR003879">
    <property type="entry name" value="Butyrophylin_SPRY"/>
</dbReference>
<reference evidence="8 9" key="1">
    <citation type="submission" date="2019-02" db="EMBL/GenBank/DDBJ databases">
        <title>Opniocepnalus argus genome.</title>
        <authorList>
            <person name="Zhou C."/>
            <person name="Xiao S."/>
        </authorList>
    </citation>
    <scope>NUCLEOTIDE SEQUENCE [LARGE SCALE GENOMIC DNA]</scope>
    <source>
        <strain evidence="8">OARG1902GOOAL</strain>
        <tissue evidence="8">Muscle</tissue>
    </source>
</reference>
<accession>A0A6G1QNE5</accession>
<evidence type="ECO:0000256" key="5">
    <source>
        <dbReference type="ARBA" id="ARBA00022735"/>
    </source>
</evidence>
<evidence type="ECO:0000256" key="4">
    <source>
        <dbReference type="ARBA" id="ARBA00022656"/>
    </source>
</evidence>
<dbReference type="SMART" id="SM00589">
    <property type="entry name" value="PRY"/>
    <property type="match status" value="1"/>
</dbReference>
<dbReference type="Pfam" id="PF24674">
    <property type="entry name" value="MACPF_SNTX"/>
    <property type="match status" value="1"/>
</dbReference>
<dbReference type="PRINTS" id="PR01407">
    <property type="entry name" value="BUTYPHLNCDUF"/>
</dbReference>
<dbReference type="SUPFAM" id="SSF49899">
    <property type="entry name" value="Concanavalin A-like lectins/glucanases"/>
    <property type="match status" value="1"/>
</dbReference>
<protein>
    <submittedName>
        <fullName evidence="8">Neoverrucotoxin subunit beta</fullName>
    </submittedName>
</protein>
<keyword evidence="4" id="KW-0800">Toxin</keyword>
<dbReference type="GO" id="GO:0005576">
    <property type="term" value="C:extracellular region"/>
    <property type="evidence" value="ECO:0007669"/>
    <property type="project" value="UniProtKB-SubCell"/>
</dbReference>
<dbReference type="InterPro" id="IPR003877">
    <property type="entry name" value="SPRY_dom"/>
</dbReference>
<dbReference type="InterPro" id="IPR006574">
    <property type="entry name" value="PRY"/>
</dbReference>
<dbReference type="InterPro" id="IPR048997">
    <property type="entry name" value="Stonustoxin-like_helical"/>
</dbReference>
<dbReference type="InterPro" id="IPR043136">
    <property type="entry name" value="B30.2/SPRY_sf"/>
</dbReference>
<dbReference type="InterPro" id="IPR040581">
    <property type="entry name" value="Thioredoxin_11"/>
</dbReference>
<evidence type="ECO:0000259" key="7">
    <source>
        <dbReference type="PROSITE" id="PS50188"/>
    </source>
</evidence>
<dbReference type="PANTHER" id="PTHR31594">
    <property type="entry name" value="AIG1-TYPE G DOMAIN-CONTAINING PROTEIN"/>
    <property type="match status" value="1"/>
</dbReference>
<evidence type="ECO:0000313" key="8">
    <source>
        <dbReference type="EMBL" id="KAF3704075.1"/>
    </source>
</evidence>
<dbReference type="InterPro" id="IPR001870">
    <property type="entry name" value="B30.2/SPRY"/>
</dbReference>
<dbReference type="AlphaFoldDB" id="A0A6G1QNE5"/>
<dbReference type="Gene3D" id="2.60.120.920">
    <property type="match status" value="1"/>
</dbReference>
<dbReference type="Proteomes" id="UP000503349">
    <property type="component" value="Chromosome 20"/>
</dbReference>
<dbReference type="CDD" id="cd16040">
    <property type="entry name" value="SPRY_PRY_SNTX"/>
    <property type="match status" value="1"/>
</dbReference>
<organism evidence="8 9">
    <name type="scientific">Channa argus</name>
    <name type="common">Northern snakehead</name>
    <name type="synonym">Ophicephalus argus</name>
    <dbReference type="NCBI Taxonomy" id="215402"/>
    <lineage>
        <taxon>Eukaryota</taxon>
        <taxon>Metazoa</taxon>
        <taxon>Chordata</taxon>
        <taxon>Craniata</taxon>
        <taxon>Vertebrata</taxon>
        <taxon>Euteleostomi</taxon>
        <taxon>Actinopterygii</taxon>
        <taxon>Neopterygii</taxon>
        <taxon>Teleostei</taxon>
        <taxon>Neoteleostei</taxon>
        <taxon>Acanthomorphata</taxon>
        <taxon>Anabantaria</taxon>
        <taxon>Anabantiformes</taxon>
        <taxon>Channoidei</taxon>
        <taxon>Channidae</taxon>
        <taxon>Channa</taxon>
    </lineage>
</organism>
<dbReference type="InterPro" id="IPR013320">
    <property type="entry name" value="ConA-like_dom_sf"/>
</dbReference>
<evidence type="ECO:0000313" key="9">
    <source>
        <dbReference type="Proteomes" id="UP000503349"/>
    </source>
</evidence>
<comment type="similarity">
    <text evidence="2">Belongs to the SNTX/VTX toxin family.</text>
</comment>
<feature type="domain" description="B30.2/SPRY" evidence="7">
    <location>
        <begin position="509"/>
        <end position="704"/>
    </location>
</feature>
<evidence type="ECO:0000256" key="1">
    <source>
        <dbReference type="ARBA" id="ARBA00004613"/>
    </source>
</evidence>
<keyword evidence="3" id="KW-0964">Secreted</keyword>
<dbReference type="GO" id="GO:0090729">
    <property type="term" value="F:toxin activity"/>
    <property type="evidence" value="ECO:0007669"/>
    <property type="project" value="UniProtKB-KW"/>
</dbReference>
<dbReference type="Pfam" id="PF13765">
    <property type="entry name" value="PRY"/>
    <property type="match status" value="1"/>
</dbReference>
<evidence type="ECO:0000256" key="3">
    <source>
        <dbReference type="ARBA" id="ARBA00022525"/>
    </source>
</evidence>
<proteinExistence type="inferred from homology"/>
<dbReference type="InterPro" id="IPR056072">
    <property type="entry name" value="SNTX_MACPF/CDC-like_dom"/>
</dbReference>